<dbReference type="AlphaFoldDB" id="A0A1D6N2W5"/>
<dbReference type="PaxDb" id="4577-AC196123.3_FGP001"/>
<feature type="region of interest" description="Disordered" evidence="1">
    <location>
        <begin position="526"/>
        <end position="571"/>
    </location>
</feature>
<sequence length="571" mass="63035">MDHCHICDLSLSGKNSQIFGLSGQKCKRSFGSFPNKFENASWVYPPRSWFRPPLLSLTGGPPSPPFYNNFGEFTQAVLSSSDSSPSMKLALFTKPHPSLLPWKSPPISISPLSVVLPPPSLFATLRTAEEMAFHRVDPTPFLPHCFVAQQVDHREIMVHTVTRPQPSAHEDWGIVLVQPLPKHDVNFHIFDDILWGSGVFKSGAFNDPIWDMHLCDSGFQGVSWIVQCDIVQQFMLGAQPQDEDPVPLYPHDGHQLPVEFFGMGNNVEEDIANNDDEGWDPWPVQQAQPPEPVANANNANIANNAEEQFSYQLSGLEDLPSYESVGYFNDIIIPQGVQFHQEQAPVPAEAVLALPAFPHEEMILEGNNDQGEEDMQIEDNINVGLMQHLEQSTPDPSFEDYMARKRAISAFVEPSMDTISIKIPSKCLPPTSQDSHVEPQSPSLAKAALRKRQPIIVDTAVRRSAMLRENAKGFKTCTGIGKKECSCCAQCAPPSIQHDIIKKLGVEFCNVDPSKLNPNDLSRARATGIAIQRPDAPPSSKDDEPRTSEDQAEDSLYDDDDDAGSSAPAGL</sequence>
<gene>
    <name evidence="2" type="ORF">ZEAMMB73_Zm00001d042326</name>
</gene>
<proteinExistence type="predicted"/>
<evidence type="ECO:0000256" key="1">
    <source>
        <dbReference type="SAM" id="MobiDB-lite"/>
    </source>
</evidence>
<name>A0A1D6N2W5_MAIZE</name>
<dbReference type="PANTHER" id="PTHR33075">
    <property type="entry name" value="OS02G0499800 PROTEIN"/>
    <property type="match status" value="1"/>
</dbReference>
<dbReference type="EMBL" id="CM007649">
    <property type="protein sequence ID" value="ONM35048.1"/>
    <property type="molecule type" value="Genomic_DNA"/>
</dbReference>
<accession>A0A1D6N2W5</accession>
<reference evidence="2" key="1">
    <citation type="submission" date="2015-12" db="EMBL/GenBank/DDBJ databases">
        <title>Update maize B73 reference genome by single molecule sequencing technologies.</title>
        <authorList>
            <consortium name="Maize Genome Sequencing Project"/>
            <person name="Ware D."/>
        </authorList>
    </citation>
    <scope>NUCLEOTIDE SEQUENCE [LARGE SCALE GENOMIC DNA]</scope>
    <source>
        <tissue evidence="2">Seedling</tissue>
    </source>
</reference>
<organism evidence="2">
    <name type="scientific">Zea mays</name>
    <name type="common">Maize</name>
    <dbReference type="NCBI Taxonomy" id="4577"/>
    <lineage>
        <taxon>Eukaryota</taxon>
        <taxon>Viridiplantae</taxon>
        <taxon>Streptophyta</taxon>
        <taxon>Embryophyta</taxon>
        <taxon>Tracheophyta</taxon>
        <taxon>Spermatophyta</taxon>
        <taxon>Magnoliopsida</taxon>
        <taxon>Liliopsida</taxon>
        <taxon>Poales</taxon>
        <taxon>Poaceae</taxon>
        <taxon>PACMAD clade</taxon>
        <taxon>Panicoideae</taxon>
        <taxon>Andropogonodae</taxon>
        <taxon>Andropogoneae</taxon>
        <taxon>Tripsacinae</taxon>
        <taxon>Zea</taxon>
    </lineage>
</organism>
<dbReference type="InParanoid" id="A0A1D6N2W5"/>
<feature type="compositionally biased region" description="Basic and acidic residues" evidence="1">
    <location>
        <begin position="540"/>
        <end position="549"/>
    </location>
</feature>
<protein>
    <submittedName>
        <fullName evidence="2">Uncharacterized protein</fullName>
    </submittedName>
</protein>
<evidence type="ECO:0000313" key="2">
    <source>
        <dbReference type="EMBL" id="ONM35048.1"/>
    </source>
</evidence>
<feature type="compositionally biased region" description="Acidic residues" evidence="1">
    <location>
        <begin position="550"/>
        <end position="563"/>
    </location>
</feature>
<dbReference type="PANTHER" id="PTHR33075:SF9">
    <property type="entry name" value="DUF4283 DOMAIN-CONTAINING PROTEIN"/>
    <property type="match status" value="1"/>
</dbReference>